<sequence length="214" mass="24553">MGSAPSLPAWEIRNLAHTTGFTSEQIEILHRRFLHLTDGKATMSKDCFDNIPDLESNPIKSRIVNAFFDQRNLGLQSYGTVDEITFENFLTTLSFFQHMDENHTKEDLEYYKTEKLQFLFRMYDTNGDGKITLEELREIIDDLLSKTSNTEKTSSSIADAAMMEAANTCGGQMEPDQQYDGITFNDFLQIMQDIKIESKMHVRFLNMDTSAICK</sequence>
<dbReference type="GO" id="GO:0005737">
    <property type="term" value="C:cytoplasm"/>
    <property type="evidence" value="ECO:0007669"/>
    <property type="project" value="UniProtKB-SubCell"/>
</dbReference>
<dbReference type="GO" id="GO:0030154">
    <property type="term" value="P:cell differentiation"/>
    <property type="evidence" value="ECO:0007669"/>
    <property type="project" value="UniProtKB-KW"/>
</dbReference>
<evidence type="ECO:0000259" key="20">
    <source>
        <dbReference type="PROSITE" id="PS50222"/>
    </source>
</evidence>
<dbReference type="SMART" id="SM00054">
    <property type="entry name" value="EFh"/>
    <property type="match status" value="1"/>
</dbReference>
<comment type="caution">
    <text evidence="21">The sequence shown here is derived from an EMBL/GenBank/DDBJ whole genome shotgun (WGS) entry which is preliminary data.</text>
</comment>
<dbReference type="GO" id="GO:0004860">
    <property type="term" value="F:protein kinase inhibitor activity"/>
    <property type="evidence" value="ECO:0007669"/>
    <property type="project" value="UniProtKB-KW"/>
</dbReference>
<keyword evidence="11" id="KW-0106">Calcium</keyword>
<dbReference type="InterPro" id="IPR011992">
    <property type="entry name" value="EF-hand-dom_pair"/>
</dbReference>
<dbReference type="GO" id="GO:0005634">
    <property type="term" value="C:nucleus"/>
    <property type="evidence" value="ECO:0007669"/>
    <property type="project" value="UniProtKB-SubCell"/>
</dbReference>
<keyword evidence="15" id="KW-0966">Cell projection</keyword>
<dbReference type="Gene3D" id="1.10.238.10">
    <property type="entry name" value="EF-hand"/>
    <property type="match status" value="1"/>
</dbReference>
<dbReference type="GO" id="GO:0030027">
    <property type="term" value="C:lamellipodium"/>
    <property type="evidence" value="ECO:0007669"/>
    <property type="project" value="UniProtKB-SubCell"/>
</dbReference>
<evidence type="ECO:0000256" key="5">
    <source>
        <dbReference type="ARBA" id="ARBA00004635"/>
    </source>
</evidence>
<name>A0A401NR25_SCYTO</name>
<keyword evidence="12" id="KW-0649">Protein kinase inhibitor</keyword>
<dbReference type="InterPro" id="IPR018247">
    <property type="entry name" value="EF_Hand_1_Ca_BS"/>
</dbReference>
<gene>
    <name evidence="21" type="ORF">scyTo_0009650</name>
</gene>
<dbReference type="PANTHER" id="PTHR46823">
    <property type="entry name" value="CALCINEURIN B HOMOLOGOUS PROTEIN 3"/>
    <property type="match status" value="1"/>
</dbReference>
<evidence type="ECO:0000256" key="13">
    <source>
        <dbReference type="ARBA" id="ARBA00023136"/>
    </source>
</evidence>
<dbReference type="PROSITE" id="PS00018">
    <property type="entry name" value="EF_HAND_1"/>
    <property type="match status" value="1"/>
</dbReference>
<dbReference type="GO" id="GO:0032587">
    <property type="term" value="C:ruffle membrane"/>
    <property type="evidence" value="ECO:0007669"/>
    <property type="project" value="UniProtKB-SubCell"/>
</dbReference>
<evidence type="ECO:0000256" key="4">
    <source>
        <dbReference type="ARBA" id="ARBA00004632"/>
    </source>
</evidence>
<dbReference type="Proteomes" id="UP000288216">
    <property type="component" value="Unassembled WGS sequence"/>
</dbReference>
<evidence type="ECO:0000256" key="11">
    <source>
        <dbReference type="ARBA" id="ARBA00022837"/>
    </source>
</evidence>
<evidence type="ECO:0000256" key="12">
    <source>
        <dbReference type="ARBA" id="ARBA00023013"/>
    </source>
</evidence>
<dbReference type="STRING" id="75743.A0A401NR25"/>
<keyword evidence="6" id="KW-1003">Cell membrane</keyword>
<keyword evidence="7" id="KW-0963">Cytoplasm</keyword>
<evidence type="ECO:0000256" key="15">
    <source>
        <dbReference type="ARBA" id="ARBA00023273"/>
    </source>
</evidence>
<dbReference type="AlphaFoldDB" id="A0A401NR25"/>
<keyword evidence="9" id="KW-0479">Metal-binding</keyword>
<dbReference type="EMBL" id="BFAA01004002">
    <property type="protein sequence ID" value="GCB63361.1"/>
    <property type="molecule type" value="Genomic_DNA"/>
</dbReference>
<feature type="domain" description="EF-hand" evidence="20">
    <location>
        <begin position="111"/>
        <end position="146"/>
    </location>
</feature>
<evidence type="ECO:0000256" key="19">
    <source>
        <dbReference type="ARBA" id="ARBA00042981"/>
    </source>
</evidence>
<evidence type="ECO:0000256" key="7">
    <source>
        <dbReference type="ARBA" id="ARBA00022490"/>
    </source>
</evidence>
<evidence type="ECO:0000256" key="14">
    <source>
        <dbReference type="ARBA" id="ARBA00023242"/>
    </source>
</evidence>
<protein>
    <recommendedName>
        <fullName evidence="18">Calcineurin B homologous protein 3</fullName>
    </recommendedName>
    <alternativeName>
        <fullName evidence="19">Tescalcin</fullName>
    </alternativeName>
</protein>
<accession>A0A401NR25</accession>
<dbReference type="InterPro" id="IPR002048">
    <property type="entry name" value="EF_hand_dom"/>
</dbReference>
<evidence type="ECO:0000256" key="16">
    <source>
        <dbReference type="ARBA" id="ARBA00023288"/>
    </source>
</evidence>
<dbReference type="OrthoDB" id="191686at2759"/>
<evidence type="ECO:0000256" key="18">
    <source>
        <dbReference type="ARBA" id="ARBA00041032"/>
    </source>
</evidence>
<comment type="similarity">
    <text evidence="17">Belongs to the calcineurin regulatory subunit family. CHP subfamily.</text>
</comment>
<dbReference type="Pfam" id="PF00036">
    <property type="entry name" value="EF-hand_1"/>
    <property type="match status" value="1"/>
</dbReference>
<dbReference type="CDD" id="cd00051">
    <property type="entry name" value="EFh"/>
    <property type="match status" value="1"/>
</dbReference>
<evidence type="ECO:0000256" key="6">
    <source>
        <dbReference type="ARBA" id="ARBA00022475"/>
    </source>
</evidence>
<evidence type="ECO:0000256" key="10">
    <source>
        <dbReference type="ARBA" id="ARBA00022782"/>
    </source>
</evidence>
<organism evidence="21 22">
    <name type="scientific">Scyliorhinus torazame</name>
    <name type="common">Cloudy catshark</name>
    <name type="synonym">Catulus torazame</name>
    <dbReference type="NCBI Taxonomy" id="75743"/>
    <lineage>
        <taxon>Eukaryota</taxon>
        <taxon>Metazoa</taxon>
        <taxon>Chordata</taxon>
        <taxon>Craniata</taxon>
        <taxon>Vertebrata</taxon>
        <taxon>Chondrichthyes</taxon>
        <taxon>Elasmobranchii</taxon>
        <taxon>Galeomorphii</taxon>
        <taxon>Galeoidea</taxon>
        <taxon>Carcharhiniformes</taxon>
        <taxon>Scyliorhinidae</taxon>
        <taxon>Scyliorhinus</taxon>
    </lineage>
</organism>
<reference evidence="21 22" key="1">
    <citation type="journal article" date="2018" name="Nat. Ecol. Evol.">
        <title>Shark genomes provide insights into elasmobranch evolution and the origin of vertebrates.</title>
        <authorList>
            <person name="Hara Y"/>
            <person name="Yamaguchi K"/>
            <person name="Onimaru K"/>
            <person name="Kadota M"/>
            <person name="Koyanagi M"/>
            <person name="Keeley SD"/>
            <person name="Tatsumi K"/>
            <person name="Tanaka K"/>
            <person name="Motone F"/>
            <person name="Kageyama Y"/>
            <person name="Nozu R"/>
            <person name="Adachi N"/>
            <person name="Nishimura O"/>
            <person name="Nakagawa R"/>
            <person name="Tanegashima C"/>
            <person name="Kiyatake I"/>
            <person name="Matsumoto R"/>
            <person name="Murakumo K"/>
            <person name="Nishida K"/>
            <person name="Terakita A"/>
            <person name="Kuratani S"/>
            <person name="Sato K"/>
            <person name="Hyodo S Kuraku.S."/>
        </authorList>
    </citation>
    <scope>NUCLEOTIDE SEQUENCE [LARGE SCALE GENOMIC DNA]</scope>
</reference>
<evidence type="ECO:0000313" key="22">
    <source>
        <dbReference type="Proteomes" id="UP000288216"/>
    </source>
</evidence>
<keyword evidence="10" id="KW-0221">Differentiation</keyword>
<evidence type="ECO:0000256" key="3">
    <source>
        <dbReference type="ARBA" id="ARBA00004510"/>
    </source>
</evidence>
<keyword evidence="14" id="KW-0539">Nucleus</keyword>
<evidence type="ECO:0000256" key="8">
    <source>
        <dbReference type="ARBA" id="ARBA00022707"/>
    </source>
</evidence>
<dbReference type="PROSITE" id="PS50222">
    <property type="entry name" value="EF_HAND_2"/>
    <property type="match status" value="1"/>
</dbReference>
<evidence type="ECO:0000313" key="21">
    <source>
        <dbReference type="EMBL" id="GCB63361.1"/>
    </source>
</evidence>
<keyword evidence="16" id="KW-0449">Lipoprotein</keyword>
<keyword evidence="22" id="KW-1185">Reference proteome</keyword>
<dbReference type="SUPFAM" id="SSF47473">
    <property type="entry name" value="EF-hand"/>
    <property type="match status" value="1"/>
</dbReference>
<dbReference type="OMA" id="MRCGKST"/>
<evidence type="ECO:0000256" key="9">
    <source>
        <dbReference type="ARBA" id="ARBA00022723"/>
    </source>
</evidence>
<proteinExistence type="inferred from homology"/>
<evidence type="ECO:0000256" key="2">
    <source>
        <dbReference type="ARBA" id="ARBA00004496"/>
    </source>
</evidence>
<comment type="subcellular location">
    <subcellularLocation>
        <location evidence="3">Cell projection</location>
        <location evidence="3">Lamellipodium</location>
    </subcellularLocation>
    <subcellularLocation>
        <location evidence="4">Cell projection</location>
        <location evidence="4">Ruffle membrane</location>
    </subcellularLocation>
    <subcellularLocation>
        <location evidence="2">Cytoplasm</location>
    </subcellularLocation>
    <subcellularLocation>
        <location evidence="5">Membrane</location>
        <topology evidence="5">Lipid-anchor</topology>
    </subcellularLocation>
    <subcellularLocation>
        <location evidence="1">Nucleus</location>
    </subcellularLocation>
</comment>
<dbReference type="GO" id="GO:0005509">
    <property type="term" value="F:calcium ion binding"/>
    <property type="evidence" value="ECO:0007669"/>
    <property type="project" value="InterPro"/>
</dbReference>
<keyword evidence="13" id="KW-0472">Membrane</keyword>
<evidence type="ECO:0000256" key="17">
    <source>
        <dbReference type="ARBA" id="ARBA00038164"/>
    </source>
</evidence>
<dbReference type="InterPro" id="IPR052490">
    <property type="entry name" value="CHP3"/>
</dbReference>
<keyword evidence="8" id="KW-0519">Myristate</keyword>
<evidence type="ECO:0000256" key="1">
    <source>
        <dbReference type="ARBA" id="ARBA00004123"/>
    </source>
</evidence>